<accession>A0A550I8B8</accession>
<dbReference type="RefSeq" id="WP_143410001.1">
    <property type="nucleotide sequence ID" value="NZ_VHSF01000001.1"/>
</dbReference>
<comment type="caution">
    <text evidence="1">The sequence shown here is derived from an EMBL/GenBank/DDBJ whole genome shotgun (WGS) entry which is preliminary data.</text>
</comment>
<dbReference type="Proteomes" id="UP000315131">
    <property type="component" value="Unassembled WGS sequence"/>
</dbReference>
<reference evidence="1 2" key="1">
    <citation type="submission" date="2019-06" db="EMBL/GenBank/DDBJ databases">
        <title>Gramella sabulilitoris sp. nov., isolated from a marine sand.</title>
        <authorList>
            <person name="Yoon J.-H."/>
        </authorList>
    </citation>
    <scope>NUCLEOTIDE SEQUENCE [LARGE SCALE GENOMIC DNA]</scope>
    <source>
        <strain evidence="1 2">HSMS-1</strain>
    </source>
</reference>
<gene>
    <name evidence="1" type="ORF">FGM01_04890</name>
</gene>
<evidence type="ECO:0000313" key="2">
    <source>
        <dbReference type="Proteomes" id="UP000315131"/>
    </source>
</evidence>
<dbReference type="AlphaFoldDB" id="A0A550I8B8"/>
<protein>
    <submittedName>
        <fullName evidence="1">DUF2480 family protein</fullName>
    </submittedName>
</protein>
<name>A0A550I8B8_9FLAO</name>
<proteinExistence type="predicted"/>
<keyword evidence="2" id="KW-1185">Reference proteome</keyword>
<dbReference type="InterPro" id="IPR018914">
    <property type="entry name" value="DUF2480"/>
</dbReference>
<dbReference type="OrthoDB" id="9803040at2"/>
<evidence type="ECO:0000313" key="1">
    <source>
        <dbReference type="EMBL" id="TRO67222.1"/>
    </source>
</evidence>
<dbReference type="Pfam" id="PF10652">
    <property type="entry name" value="DUF2480"/>
    <property type="match status" value="1"/>
</dbReference>
<organism evidence="1 2">
    <name type="scientific">Christiangramia sabulilitoris</name>
    <dbReference type="NCBI Taxonomy" id="2583991"/>
    <lineage>
        <taxon>Bacteria</taxon>
        <taxon>Pseudomonadati</taxon>
        <taxon>Bacteroidota</taxon>
        <taxon>Flavobacteriia</taxon>
        <taxon>Flavobacteriales</taxon>
        <taxon>Flavobacteriaceae</taxon>
        <taxon>Christiangramia</taxon>
    </lineage>
</organism>
<dbReference type="EMBL" id="VHSF01000001">
    <property type="protein sequence ID" value="TRO67222.1"/>
    <property type="molecule type" value="Genomic_DNA"/>
</dbReference>
<sequence>MAEEIVNRIAQSKLITFNLEDYYPEGQRFLFDLSQWLYEGFVLKEKDFREQAKIHDWSQYRDQYVALNCATDAIVPAWAYMLIATYLDQYAKKVVIGSLEDLESHLYQEIIDRMDVSDLKDKPVIIKGCSHKPVPKNAYIFLIKKLQPVVKSLMYGEACSSVPLYKQPKI</sequence>